<feature type="domain" description="DUF4440" evidence="1">
    <location>
        <begin position="36"/>
        <end position="151"/>
    </location>
</feature>
<keyword evidence="3" id="KW-1185">Reference proteome</keyword>
<dbReference type="Gene3D" id="3.10.450.50">
    <property type="match status" value="1"/>
</dbReference>
<comment type="caution">
    <text evidence="2">The sequence shown here is derived from an EMBL/GenBank/DDBJ whole genome shotgun (WGS) entry which is preliminary data.</text>
</comment>
<dbReference type="AlphaFoldDB" id="A0A1L9BAY9"/>
<evidence type="ECO:0000259" key="1">
    <source>
        <dbReference type="Pfam" id="PF14534"/>
    </source>
</evidence>
<sequence>MNVRPLLVPVLLVLSACGPRYIPGTQINDTQDTRAILNVLERYRAAIEARDAKAVQELVSPNFRDNAGTEDPVDDLTAANLAQTLPALFGQIEAPRLELDVRRVDVKRDGWATVIYYWNASWRAPRLMEKPQRDSELKQMVLQNEDGKWLIVSGI</sequence>
<dbReference type="EMBL" id="MPIN01000004">
    <property type="protein sequence ID" value="OJH39432.1"/>
    <property type="molecule type" value="Genomic_DNA"/>
</dbReference>
<reference evidence="2 3" key="2">
    <citation type="submission" date="2016-12" db="EMBL/GenBank/DDBJ databases">
        <title>Draft Genome Sequence of Cystobacter ferrugineus Strain Cbfe23.</title>
        <authorList>
            <person name="Akbar S."/>
            <person name="Dowd S.E."/>
            <person name="Stevens D.C."/>
        </authorList>
    </citation>
    <scope>NUCLEOTIDE SEQUENCE [LARGE SCALE GENOMIC DNA]</scope>
    <source>
        <strain evidence="2 3">Cbfe23</strain>
    </source>
</reference>
<protein>
    <submittedName>
        <fullName evidence="2">DUF4440 domain-containing protein</fullName>
    </submittedName>
</protein>
<evidence type="ECO:0000313" key="3">
    <source>
        <dbReference type="Proteomes" id="UP000182229"/>
    </source>
</evidence>
<organism evidence="2 3">
    <name type="scientific">Cystobacter ferrugineus</name>
    <dbReference type="NCBI Taxonomy" id="83449"/>
    <lineage>
        <taxon>Bacteria</taxon>
        <taxon>Pseudomonadati</taxon>
        <taxon>Myxococcota</taxon>
        <taxon>Myxococcia</taxon>
        <taxon>Myxococcales</taxon>
        <taxon>Cystobacterineae</taxon>
        <taxon>Archangiaceae</taxon>
        <taxon>Cystobacter</taxon>
    </lineage>
</organism>
<gene>
    <name evidence="2" type="ORF">BON30_18180</name>
</gene>
<evidence type="ECO:0000313" key="2">
    <source>
        <dbReference type="EMBL" id="OJH39432.1"/>
    </source>
</evidence>
<name>A0A1L9BAY9_9BACT</name>
<dbReference type="PROSITE" id="PS51257">
    <property type="entry name" value="PROKAR_LIPOPROTEIN"/>
    <property type="match status" value="1"/>
</dbReference>
<accession>A0A1L9BAY9</accession>
<dbReference type="Pfam" id="PF14534">
    <property type="entry name" value="DUF4440"/>
    <property type="match status" value="1"/>
</dbReference>
<dbReference type="RefSeq" id="WP_071899604.1">
    <property type="nucleotide sequence ID" value="NZ_MPIN01000004.1"/>
</dbReference>
<dbReference type="InterPro" id="IPR027843">
    <property type="entry name" value="DUF4440"/>
</dbReference>
<dbReference type="InterPro" id="IPR032710">
    <property type="entry name" value="NTF2-like_dom_sf"/>
</dbReference>
<dbReference type="STRING" id="83449.BON30_18180"/>
<proteinExistence type="predicted"/>
<dbReference type="OrthoDB" id="5511838at2"/>
<dbReference type="Proteomes" id="UP000182229">
    <property type="component" value="Unassembled WGS sequence"/>
</dbReference>
<dbReference type="SUPFAM" id="SSF54427">
    <property type="entry name" value="NTF2-like"/>
    <property type="match status" value="1"/>
</dbReference>
<reference evidence="3" key="1">
    <citation type="submission" date="2016-11" db="EMBL/GenBank/DDBJ databases">
        <authorList>
            <person name="Shukria A."/>
            <person name="Stevens D.C."/>
        </authorList>
    </citation>
    <scope>NUCLEOTIDE SEQUENCE [LARGE SCALE GENOMIC DNA]</scope>
    <source>
        <strain evidence="3">Cbfe23</strain>
    </source>
</reference>